<dbReference type="Proteomes" id="UP000760494">
    <property type="component" value="Unassembled WGS sequence"/>
</dbReference>
<protein>
    <submittedName>
        <fullName evidence="1">Uncharacterized protein</fullName>
    </submittedName>
</protein>
<name>A0A9Q9UBC4_FUSFU</name>
<organism evidence="1 2">
    <name type="scientific">Fusarium fujikuroi</name>
    <name type="common">Bakanae and foot rot disease fungus</name>
    <name type="synonym">Gibberella fujikuroi</name>
    <dbReference type="NCBI Taxonomy" id="5127"/>
    <lineage>
        <taxon>Eukaryota</taxon>
        <taxon>Fungi</taxon>
        <taxon>Dikarya</taxon>
        <taxon>Ascomycota</taxon>
        <taxon>Pezizomycotina</taxon>
        <taxon>Sordariomycetes</taxon>
        <taxon>Hypocreomycetidae</taxon>
        <taxon>Hypocreales</taxon>
        <taxon>Nectriaceae</taxon>
        <taxon>Fusarium</taxon>
        <taxon>Fusarium fujikuroi species complex</taxon>
    </lineage>
</organism>
<dbReference type="EMBL" id="CABFJX010000346">
    <property type="protein sequence ID" value="VTT72520.1"/>
    <property type="molecule type" value="Genomic_DNA"/>
</dbReference>
<reference evidence="1" key="1">
    <citation type="submission" date="2019-05" db="EMBL/GenBank/DDBJ databases">
        <authorList>
            <person name="Piombo E."/>
        </authorList>
    </citation>
    <scope>NUCLEOTIDE SEQUENCE</scope>
    <source>
        <strain evidence="1">C2S</strain>
    </source>
</reference>
<sequence length="1303" mass="150116">MNDIRQRHRAKCLEFFKARYKQRIHYYDLIPYEMPTKRAHNIDPLLPYLLNDKSFYQARLYASDTSQVFEIARALWEAEGMNPGDYTGLLEFVSNPRSAFWAIYHDEAFNTTHIRYHKEMSLVELLVALSGWPKRDQDLAHRTIATTMETYMHYLLGHHYGAFWTLKPMKQNNHMYPLEFGLMVYIEEQWKNIAWVYLDCAVPAIPNLDILGDVESSLLDRIEKDQVFGRSESRETPRSVHVLFSSAGTGKTRQIFELLQKQWGFYLLAPNLAPKAELSRTDGKCHEGMDIIDTKRYSASRDTYTMFEDHPEMIPEWISKNINVFRPLIVARVALLYEFLRRYPSPTPRQWLWLQISCDNCDPFDALYRLFRLSADRYLWWDEYVYVWAEIPGFIVHKCYSFLSKHPDQLFKGSLYHCFDEAQLTLDDPQSSSMLSHLYATLTLMYVIPLAGPNTEELGDEDMEDQESDTRSLQTSDAMPYIDPILVISGTSLRLEVLEEKLATYSSDAFGEGGEAVKKWDSYRIDDTFQLIASDADFWALYEKHTTDILKEFRTFRGVKETVTWSSLPLLSRSGRPLPFESSEVDFDSIEAWARRPLGVPTTQEFLVLVMQAHCLMESDKVSTNIPRVQLEELLENRDSEAVASLVTLSLVQLLKADTVPGADSLGLSLLELLAEHGNVAIEEMSSIMQNIFSRVATPNTSLGGIAATLHTGLRNLHVRNMIKLHSIGQRGRYRWSTVYIEELMMLYPRLTAPGSTLSEIQMIIEEAESRTIAAAIDALKAQIRKMKSAGKEQLVQELFRAGIRAEMMSSPSIFVKPNFAQLVTYGFALVQKDGDTIRYTFSEPIAVRAVMEYLRTEGGDDYQDLMLEWLVHTQDDYEVRAMLGKATEWFVAMARHPSIKSFDRLLRRQLFDQAGQPSLLERSSHRETLLKYLSESIAIDSNTQQMFKLSSVIRISDFSLPESQKAFRYETPGTIWDWLKQQRSGDQVSTPTFMFPNINAGPDLVFLLQKQLMDSATHSVRQTRPIGQVNKFVIISQIKTGRGARFEDAMETLLDCNWHKNLKSATREAEARELQHWGDTPFILLLVCTGITVRQTRLQSWIRKNYNRIKANHFICVLDKSVASSIWGTQFLILDELLDQIKEFLEEHNSSSEFILVELAQCNYRKEHGKKLADKIEKKLGQWLYMPSDAKTIPGRYDFQTLYNKLLASITGGKPKVLFVSRTSWFVYPHSVLNVEEKSLQDPGEGSPLYPKWFTKAPKNGEEVAYILLNTFDPDARIKNLRHRAYERNDEVREALSQKNTP</sequence>
<comment type="caution">
    <text evidence="1">The sequence shown here is derived from an EMBL/GenBank/DDBJ whole genome shotgun (WGS) entry which is preliminary data.</text>
</comment>
<accession>A0A9Q9UBC4</accession>
<evidence type="ECO:0000313" key="1">
    <source>
        <dbReference type="EMBL" id="VTT72520.1"/>
    </source>
</evidence>
<gene>
    <name evidence="1" type="ORF">C2S_8605</name>
</gene>
<proteinExistence type="predicted"/>
<evidence type="ECO:0000313" key="2">
    <source>
        <dbReference type="Proteomes" id="UP000760494"/>
    </source>
</evidence>